<dbReference type="EMBL" id="OX597836">
    <property type="protein sequence ID" value="CAI9739719.1"/>
    <property type="molecule type" value="Genomic_DNA"/>
</dbReference>
<reference evidence="1" key="1">
    <citation type="submission" date="2023-08" db="EMBL/GenBank/DDBJ databases">
        <authorList>
            <person name="Alioto T."/>
            <person name="Alioto T."/>
            <person name="Gomez Garrido J."/>
        </authorList>
    </citation>
    <scope>NUCLEOTIDE SEQUENCE</scope>
</reference>
<dbReference type="Proteomes" id="UP001162480">
    <property type="component" value="Chromosome 23"/>
</dbReference>
<accession>A0AA36BSW0</accession>
<name>A0AA36BSW0_OCTVU</name>
<evidence type="ECO:0000313" key="1">
    <source>
        <dbReference type="EMBL" id="CAI9739719.1"/>
    </source>
</evidence>
<keyword evidence="2" id="KW-1185">Reference proteome</keyword>
<gene>
    <name evidence="1" type="ORF">OCTVUL_1B031129</name>
</gene>
<evidence type="ECO:0000313" key="2">
    <source>
        <dbReference type="Proteomes" id="UP001162480"/>
    </source>
</evidence>
<proteinExistence type="predicted"/>
<protein>
    <submittedName>
        <fullName evidence="1">Uncharacterized protein</fullName>
    </submittedName>
</protein>
<dbReference type="AlphaFoldDB" id="A0AA36BSW0"/>
<organism evidence="1 2">
    <name type="scientific">Octopus vulgaris</name>
    <name type="common">Common octopus</name>
    <dbReference type="NCBI Taxonomy" id="6645"/>
    <lineage>
        <taxon>Eukaryota</taxon>
        <taxon>Metazoa</taxon>
        <taxon>Spiralia</taxon>
        <taxon>Lophotrochozoa</taxon>
        <taxon>Mollusca</taxon>
        <taxon>Cephalopoda</taxon>
        <taxon>Coleoidea</taxon>
        <taxon>Octopodiformes</taxon>
        <taxon>Octopoda</taxon>
        <taxon>Incirrata</taxon>
        <taxon>Octopodidae</taxon>
        <taxon>Octopus</taxon>
    </lineage>
</organism>
<sequence>MSKNDNKRINGNIILKTTTKDYRWLKEFSRYAPALRFDPLKVVTIFTSMSACGLQQTLALCICELLGPAHKL</sequence>